<feature type="transmembrane region" description="Helical" evidence="2">
    <location>
        <begin position="244"/>
        <end position="268"/>
    </location>
</feature>
<sequence length="269" mass="30856">MWCGWLKVYKFLLLGLRVRIGDGKGTKISETTWIPFNPRFKLLGGSCKDPNLIWVSQLMDIDNRRWKRNLILRNFHILDAEAILRIPLNMLEENGDLEKAEEDVEFALESRSKTQALFVVLFEQFEKHLFFNCNKARTAWKLAHISWHNEGEKEESFRNWLIKLGDLRRGEAVEERMQLSGVSSALNEIDCLNWGKFFSVVSQSRILLCGFGLSLFLLSGADPSFAVSLVLLQELILFPLVLSWLLSFALVMLGAFLVFPAVIVPCTFV</sequence>
<feature type="chain" id="PRO_5022954738" evidence="3">
    <location>
        <begin position="24"/>
        <end position="269"/>
    </location>
</feature>
<gene>
    <name evidence="4" type="ORF">STAS_01885</name>
</gene>
<dbReference type="OrthoDB" id="10649440at2759"/>
<proteinExistence type="predicted"/>
<keyword evidence="2" id="KW-0812">Transmembrane</keyword>
<evidence type="ECO:0000313" key="4">
    <source>
        <dbReference type="EMBL" id="GER26244.1"/>
    </source>
</evidence>
<keyword evidence="2" id="KW-1133">Transmembrane helix</keyword>
<dbReference type="EMBL" id="BKCP01000891">
    <property type="protein sequence ID" value="GER26244.1"/>
    <property type="molecule type" value="Genomic_DNA"/>
</dbReference>
<feature type="signal peptide" evidence="3">
    <location>
        <begin position="1"/>
        <end position="23"/>
    </location>
</feature>
<evidence type="ECO:0000256" key="2">
    <source>
        <dbReference type="SAM" id="Phobius"/>
    </source>
</evidence>
<feature type="coiled-coil region" evidence="1">
    <location>
        <begin position="90"/>
        <end position="117"/>
    </location>
</feature>
<feature type="transmembrane region" description="Helical" evidence="2">
    <location>
        <begin position="206"/>
        <end position="232"/>
    </location>
</feature>
<evidence type="ECO:0000256" key="3">
    <source>
        <dbReference type="SAM" id="SignalP"/>
    </source>
</evidence>
<evidence type="ECO:0000313" key="5">
    <source>
        <dbReference type="Proteomes" id="UP000325081"/>
    </source>
</evidence>
<keyword evidence="2" id="KW-0472">Membrane</keyword>
<protein>
    <submittedName>
        <fullName evidence="4">Uncharacterized protein</fullName>
    </submittedName>
</protein>
<keyword evidence="3" id="KW-0732">Signal</keyword>
<reference evidence="5" key="1">
    <citation type="journal article" date="2019" name="Curr. Biol.">
        <title>Genome Sequence of Striga asiatica Provides Insight into the Evolution of Plant Parasitism.</title>
        <authorList>
            <person name="Yoshida S."/>
            <person name="Kim S."/>
            <person name="Wafula E.K."/>
            <person name="Tanskanen J."/>
            <person name="Kim Y.M."/>
            <person name="Honaas L."/>
            <person name="Yang Z."/>
            <person name="Spallek T."/>
            <person name="Conn C.E."/>
            <person name="Ichihashi Y."/>
            <person name="Cheong K."/>
            <person name="Cui S."/>
            <person name="Der J.P."/>
            <person name="Gundlach H."/>
            <person name="Jiao Y."/>
            <person name="Hori C."/>
            <person name="Ishida J.K."/>
            <person name="Kasahara H."/>
            <person name="Kiba T."/>
            <person name="Kim M.S."/>
            <person name="Koo N."/>
            <person name="Laohavisit A."/>
            <person name="Lee Y.H."/>
            <person name="Lumba S."/>
            <person name="McCourt P."/>
            <person name="Mortimer J.C."/>
            <person name="Mutuku J.M."/>
            <person name="Nomura T."/>
            <person name="Sasaki-Sekimoto Y."/>
            <person name="Seto Y."/>
            <person name="Wang Y."/>
            <person name="Wakatake T."/>
            <person name="Sakakibara H."/>
            <person name="Demura T."/>
            <person name="Yamaguchi S."/>
            <person name="Yoneyama K."/>
            <person name="Manabe R.I."/>
            <person name="Nelson D.C."/>
            <person name="Schulman A.H."/>
            <person name="Timko M.P."/>
            <person name="dePamphilis C.W."/>
            <person name="Choi D."/>
            <person name="Shirasu K."/>
        </authorList>
    </citation>
    <scope>NUCLEOTIDE SEQUENCE [LARGE SCALE GENOMIC DNA]</scope>
    <source>
        <strain evidence="5">cv. UVA1</strain>
    </source>
</reference>
<dbReference type="Proteomes" id="UP000325081">
    <property type="component" value="Unassembled WGS sequence"/>
</dbReference>
<accession>A0A5A7P0Z5</accession>
<name>A0A5A7P0Z5_STRAF</name>
<dbReference type="AlphaFoldDB" id="A0A5A7P0Z5"/>
<evidence type="ECO:0000256" key="1">
    <source>
        <dbReference type="SAM" id="Coils"/>
    </source>
</evidence>
<keyword evidence="5" id="KW-1185">Reference proteome</keyword>
<keyword evidence="1" id="KW-0175">Coiled coil</keyword>
<organism evidence="4 5">
    <name type="scientific">Striga asiatica</name>
    <name type="common">Asiatic witchweed</name>
    <name type="synonym">Buchnera asiatica</name>
    <dbReference type="NCBI Taxonomy" id="4170"/>
    <lineage>
        <taxon>Eukaryota</taxon>
        <taxon>Viridiplantae</taxon>
        <taxon>Streptophyta</taxon>
        <taxon>Embryophyta</taxon>
        <taxon>Tracheophyta</taxon>
        <taxon>Spermatophyta</taxon>
        <taxon>Magnoliopsida</taxon>
        <taxon>eudicotyledons</taxon>
        <taxon>Gunneridae</taxon>
        <taxon>Pentapetalae</taxon>
        <taxon>asterids</taxon>
        <taxon>lamiids</taxon>
        <taxon>Lamiales</taxon>
        <taxon>Orobanchaceae</taxon>
        <taxon>Buchnereae</taxon>
        <taxon>Striga</taxon>
    </lineage>
</organism>
<comment type="caution">
    <text evidence="4">The sequence shown here is derived from an EMBL/GenBank/DDBJ whole genome shotgun (WGS) entry which is preliminary data.</text>
</comment>